<keyword evidence="3" id="KW-1185">Reference proteome</keyword>
<organism evidence="2 3">
    <name type="scientific">Pseudodesulfovibrio nedwellii</name>
    <dbReference type="NCBI Taxonomy" id="2973072"/>
    <lineage>
        <taxon>Bacteria</taxon>
        <taxon>Pseudomonadati</taxon>
        <taxon>Thermodesulfobacteriota</taxon>
        <taxon>Desulfovibrionia</taxon>
        <taxon>Desulfovibrionales</taxon>
        <taxon>Desulfovibrionaceae</taxon>
    </lineage>
</organism>
<dbReference type="PROSITE" id="PS51725">
    <property type="entry name" value="ABM"/>
    <property type="match status" value="1"/>
</dbReference>
<dbReference type="SUPFAM" id="SSF54909">
    <property type="entry name" value="Dimeric alpha+beta barrel"/>
    <property type="match status" value="1"/>
</dbReference>
<dbReference type="PANTHER" id="PTHR33336">
    <property type="entry name" value="QUINOL MONOOXYGENASE YGIN-RELATED"/>
    <property type="match status" value="1"/>
</dbReference>
<dbReference type="PANTHER" id="PTHR33336:SF3">
    <property type="entry name" value="ABM DOMAIN-CONTAINING PROTEIN"/>
    <property type="match status" value="1"/>
</dbReference>
<dbReference type="InterPro" id="IPR050744">
    <property type="entry name" value="AI-2_Isomerase_LsrG"/>
</dbReference>
<accession>A0ABN6S955</accession>
<dbReference type="Proteomes" id="UP001317742">
    <property type="component" value="Chromosome"/>
</dbReference>
<gene>
    <name evidence="2" type="ORF">SYK_29720</name>
</gene>
<evidence type="ECO:0000313" key="3">
    <source>
        <dbReference type="Proteomes" id="UP001317742"/>
    </source>
</evidence>
<dbReference type="InterPro" id="IPR007138">
    <property type="entry name" value="ABM_dom"/>
</dbReference>
<proteinExistence type="predicted"/>
<protein>
    <recommendedName>
        <fullName evidence="1">ABM domain-containing protein</fullName>
    </recommendedName>
</protein>
<name>A0ABN6S955_9BACT</name>
<feature type="domain" description="ABM" evidence="1">
    <location>
        <begin position="4"/>
        <end position="91"/>
    </location>
</feature>
<dbReference type="Gene3D" id="3.30.70.100">
    <property type="match status" value="1"/>
</dbReference>
<dbReference type="InterPro" id="IPR011008">
    <property type="entry name" value="Dimeric_a/b-barrel"/>
</dbReference>
<dbReference type="EMBL" id="AP026709">
    <property type="protein sequence ID" value="BDQ38612.1"/>
    <property type="molecule type" value="Genomic_DNA"/>
</dbReference>
<evidence type="ECO:0000259" key="1">
    <source>
        <dbReference type="PROSITE" id="PS51725"/>
    </source>
</evidence>
<reference evidence="2 3" key="1">
    <citation type="submission" date="2022-08" db="EMBL/GenBank/DDBJ databases">
        <title>Genome Sequence of the sulphate-reducing bacterium, Pseudodesulfovibrio sp. SYK.</title>
        <authorList>
            <person name="Kondo R."/>
            <person name="Kataoka T."/>
        </authorList>
    </citation>
    <scope>NUCLEOTIDE SEQUENCE [LARGE SCALE GENOMIC DNA]</scope>
    <source>
        <strain evidence="2 3">SYK</strain>
    </source>
</reference>
<dbReference type="Pfam" id="PF03992">
    <property type="entry name" value="ABM"/>
    <property type="match status" value="1"/>
</dbReference>
<sequence>MALTYVSATVMAKDGCEAALEAELAKVVSVVRTEDGCIRYDLHKSEYANVFLFYEIWESPAHLAAHGKTPHMAAMSQATADLVAGPSEVNVWEAVDVAK</sequence>
<dbReference type="RefSeq" id="WP_281761107.1">
    <property type="nucleotide sequence ID" value="NZ_AP026709.1"/>
</dbReference>
<evidence type="ECO:0000313" key="2">
    <source>
        <dbReference type="EMBL" id="BDQ38612.1"/>
    </source>
</evidence>